<proteinExistence type="inferred from homology"/>
<evidence type="ECO:0000256" key="4">
    <source>
        <dbReference type="ARBA" id="ARBA00022448"/>
    </source>
</evidence>
<dbReference type="GO" id="GO:0005643">
    <property type="term" value="C:nuclear pore"/>
    <property type="evidence" value="ECO:0007669"/>
    <property type="project" value="TreeGrafter"/>
</dbReference>
<dbReference type="InterPro" id="IPR045546">
    <property type="entry name" value="Exportin-T_C"/>
</dbReference>
<dbReference type="PANTHER" id="PTHR15952:SF11">
    <property type="entry name" value="EXPORTIN-T"/>
    <property type="match status" value="1"/>
</dbReference>
<dbReference type="GO" id="GO:0071528">
    <property type="term" value="P:tRNA re-export from nucleus"/>
    <property type="evidence" value="ECO:0007669"/>
    <property type="project" value="UniProtKB-UniRule"/>
</dbReference>
<evidence type="ECO:0000256" key="7">
    <source>
        <dbReference type="ARBA" id="ARBA00022884"/>
    </source>
</evidence>
<keyword evidence="13" id="KW-1185">Reference proteome</keyword>
<keyword evidence="5 9" id="KW-0963">Cytoplasm</keyword>
<dbReference type="InterPro" id="IPR011989">
    <property type="entry name" value="ARM-like"/>
</dbReference>
<dbReference type="GO" id="GO:0031267">
    <property type="term" value="F:small GTPase binding"/>
    <property type="evidence" value="ECO:0007669"/>
    <property type="project" value="InterPro"/>
</dbReference>
<evidence type="ECO:0000256" key="3">
    <source>
        <dbReference type="ARBA" id="ARBA00018928"/>
    </source>
</evidence>
<protein>
    <recommendedName>
        <fullName evidence="3 9">Exportin-T</fullName>
    </recommendedName>
    <alternativeName>
        <fullName evidence="9">Exportin(tRNA)</fullName>
    </alternativeName>
    <alternativeName>
        <fullName evidence="9">tRNA exportin</fullName>
    </alternativeName>
</protein>
<dbReference type="GO" id="GO:0005737">
    <property type="term" value="C:cytoplasm"/>
    <property type="evidence" value="ECO:0007669"/>
    <property type="project" value="UniProtKB-SubCell"/>
</dbReference>
<dbReference type="SUPFAM" id="SSF48371">
    <property type="entry name" value="ARM repeat"/>
    <property type="match status" value="1"/>
</dbReference>
<comment type="similarity">
    <text evidence="2 9">Belongs to the exportin family.</text>
</comment>
<evidence type="ECO:0000256" key="2">
    <source>
        <dbReference type="ARBA" id="ARBA00009466"/>
    </source>
</evidence>
<evidence type="ECO:0000256" key="6">
    <source>
        <dbReference type="ARBA" id="ARBA00022555"/>
    </source>
</evidence>
<comment type="function">
    <text evidence="9">tRNA nucleus export receptor which facilitates tRNA translocation across the nuclear pore complex.</text>
</comment>
<keyword evidence="8 9" id="KW-0539">Nucleus</keyword>
<dbReference type="EMBL" id="CAVNYO010000138">
    <property type="protein sequence ID" value="CAK5268537.1"/>
    <property type="molecule type" value="Genomic_DNA"/>
</dbReference>
<evidence type="ECO:0000256" key="1">
    <source>
        <dbReference type="ARBA" id="ARBA00004496"/>
    </source>
</evidence>
<evidence type="ECO:0000256" key="9">
    <source>
        <dbReference type="RuleBase" id="RU366037"/>
    </source>
</evidence>
<accession>A0AAD2H3Y1</accession>
<dbReference type="Pfam" id="PF08389">
    <property type="entry name" value="Xpo1"/>
    <property type="match status" value="1"/>
</dbReference>
<dbReference type="InterPro" id="IPR016024">
    <property type="entry name" value="ARM-type_fold"/>
</dbReference>
<dbReference type="PANTHER" id="PTHR15952">
    <property type="entry name" value="EXPORTIN-T/LOS1"/>
    <property type="match status" value="1"/>
</dbReference>
<organism evidence="12 13">
    <name type="scientific">Mycena citricolor</name>
    <dbReference type="NCBI Taxonomy" id="2018698"/>
    <lineage>
        <taxon>Eukaryota</taxon>
        <taxon>Fungi</taxon>
        <taxon>Dikarya</taxon>
        <taxon>Basidiomycota</taxon>
        <taxon>Agaricomycotina</taxon>
        <taxon>Agaricomycetes</taxon>
        <taxon>Agaricomycetidae</taxon>
        <taxon>Agaricales</taxon>
        <taxon>Marasmiineae</taxon>
        <taxon>Mycenaceae</taxon>
        <taxon>Mycena</taxon>
    </lineage>
</organism>
<keyword evidence="6 9" id="KW-0820">tRNA-binding</keyword>
<dbReference type="AlphaFoldDB" id="A0AAD2H3Y1"/>
<evidence type="ECO:0000259" key="10">
    <source>
        <dbReference type="Pfam" id="PF08389"/>
    </source>
</evidence>
<comment type="subcellular location">
    <subcellularLocation>
        <location evidence="1 9">Cytoplasm</location>
    </subcellularLocation>
    <subcellularLocation>
        <location evidence="9">Nucleus</location>
    </subcellularLocation>
    <text evidence="9">Shuttles between the nucleus and the cytoplasm.</text>
</comment>
<dbReference type="GO" id="GO:0016363">
    <property type="term" value="C:nuclear matrix"/>
    <property type="evidence" value="ECO:0007669"/>
    <property type="project" value="TreeGrafter"/>
</dbReference>
<feature type="domain" description="Exportin-1/Importin-beta-like" evidence="10">
    <location>
        <begin position="113"/>
        <end position="286"/>
    </location>
</feature>
<sequence>MEQELTQIVQAITIASDPAQAALHQQALDYLGTIQQNAGTTWRIALRLFIDVNPEGTRKYQPEARFFALRVLDEFFDNRFELLDEDSFRTIQQGILNYIQSEYVFGQAEANSTFLRNKFSHTLTLFFLCTYISQWPTFFADLFTLIRPAQSSSNQPAFNHHIVLLFFHIVLEISGEVADQLLKSARTFDETRHQRDGRVRDAVRERDAAGINEAVLTIVADATELIKRNDTSDREKASAVETVDLGIRTFGSYVGWIDINLTVTPTTVPLLFNLLADPAVPIRLATVTAMSKIVTKGLKEPTDKLQLLKVLSLGQVIEALEARTRAEQAARSDTDEDEELYREALGKLLNVLGLELSKLLEDGVQPDVRTEASGLLGQILPIMLQFMADEYDDTCTTIFPLLQTILASYKRARKASADPLDETKRSFLTSLMQVMLRKLKWDEETDLEDPDEDDISEFDSLRKELRTFIDSVQVVDESLVVEPIYTLVMSTINAHQTGVPVKWNDSELAAYLIYAFGEINKGGGKGRAAFCQAPAVDKGQRKVADYSIYPLTPHGEMLFALIQSNLSSHPDRRVALQFFEAVSRYPDFFKVRKECILPILEAMIDSRGLHSTETNHRLRLFYLFHRFIKEVKHDIPAEVAANIADSIRDLLRIEVQLPEPEAEDSSDALAEAVRDPTFDSQLYLYETVGTLCSLTWKTPDQLASLLLSFVKPLMSELSDNLQAYGAKGSQDLVPIVRVHHAIMALGTVTKGFPDYPNPVPADYISLPIDQFREISQAILVCLEAMNTLKDVRDASRFAFARILATTGPNITHLIPQLMSDLLSHFEPSELVDFLNFLGLLIHKLQNDMYSVLDELFGPLSTHITGLLAQPVSGTDEQRLQLETKKAYLTLLNGILNSKVTSVFISERNRGGFDSLMGSMLQIACDTSDPSCQRAALLFLIRSVTVWGQSSAVTNGSGTAEKSLPGFEQYLYDRIIPAVFPILFRPEVNLKDPGHSQVINEIGVLLQTISKARGAEAEAFFANVFLPAQGWPPQTAAELTTNLRDLDARAFRKYFADVVRAARS</sequence>
<dbReference type="Pfam" id="PF19282">
    <property type="entry name" value="Exportin-T"/>
    <property type="match status" value="1"/>
</dbReference>
<evidence type="ECO:0000259" key="11">
    <source>
        <dbReference type="Pfam" id="PF19282"/>
    </source>
</evidence>
<evidence type="ECO:0000313" key="12">
    <source>
        <dbReference type="EMBL" id="CAK5268537.1"/>
    </source>
</evidence>
<feature type="domain" description="Exportin-T C-terminal" evidence="11">
    <location>
        <begin position="367"/>
        <end position="1059"/>
    </location>
</feature>
<evidence type="ECO:0000313" key="13">
    <source>
        <dbReference type="Proteomes" id="UP001295794"/>
    </source>
</evidence>
<gene>
    <name evidence="12" type="ORF">MYCIT1_LOCUS11782</name>
</gene>
<dbReference type="Proteomes" id="UP001295794">
    <property type="component" value="Unassembled WGS sequence"/>
</dbReference>
<name>A0AAD2H3Y1_9AGAR</name>
<dbReference type="InterPro" id="IPR013598">
    <property type="entry name" value="Exportin-1/Importin-b-like"/>
</dbReference>
<evidence type="ECO:0000256" key="5">
    <source>
        <dbReference type="ARBA" id="ARBA00022490"/>
    </source>
</evidence>
<dbReference type="GO" id="GO:0000049">
    <property type="term" value="F:tRNA binding"/>
    <property type="evidence" value="ECO:0007669"/>
    <property type="project" value="UniProtKB-UniRule"/>
</dbReference>
<dbReference type="InterPro" id="IPR040017">
    <property type="entry name" value="XPOT"/>
</dbReference>
<evidence type="ECO:0000256" key="8">
    <source>
        <dbReference type="ARBA" id="ARBA00023242"/>
    </source>
</evidence>
<keyword evidence="4 9" id="KW-0813">Transport</keyword>
<comment type="caution">
    <text evidence="12">The sequence shown here is derived from an EMBL/GenBank/DDBJ whole genome shotgun (WGS) entry which is preliminary data.</text>
</comment>
<dbReference type="Gene3D" id="1.25.10.10">
    <property type="entry name" value="Leucine-rich Repeat Variant"/>
    <property type="match status" value="1"/>
</dbReference>
<reference evidence="12" key="1">
    <citation type="submission" date="2023-11" db="EMBL/GenBank/DDBJ databases">
        <authorList>
            <person name="De Vega J J."/>
            <person name="De Vega J J."/>
        </authorList>
    </citation>
    <scope>NUCLEOTIDE SEQUENCE</scope>
</reference>
<keyword evidence="7 9" id="KW-0694">RNA-binding</keyword>